<dbReference type="PANTHER" id="PTHR17920:SF3">
    <property type="entry name" value="TRANSMEMBRANE AND COILED-COIL DOMAIN-CONTAINING PROTEIN 4"/>
    <property type="match status" value="1"/>
</dbReference>
<dbReference type="InterPro" id="IPR029058">
    <property type="entry name" value="AB_hydrolase_fold"/>
</dbReference>
<dbReference type="Pfam" id="PF05277">
    <property type="entry name" value="DUF726"/>
    <property type="match status" value="2"/>
</dbReference>
<proteinExistence type="inferred from homology"/>
<dbReference type="GO" id="GO:0016020">
    <property type="term" value="C:membrane"/>
    <property type="evidence" value="ECO:0007669"/>
    <property type="project" value="UniProtKB-SubCell"/>
</dbReference>
<feature type="region of interest" description="Disordered" evidence="6">
    <location>
        <begin position="146"/>
        <end position="236"/>
    </location>
</feature>
<evidence type="ECO:0000256" key="6">
    <source>
        <dbReference type="SAM" id="MobiDB-lite"/>
    </source>
</evidence>
<evidence type="ECO:0000256" key="3">
    <source>
        <dbReference type="ARBA" id="ARBA00022692"/>
    </source>
</evidence>
<name>A0AAW1TDX2_9CHLO</name>
<feature type="compositionally biased region" description="Low complexity" evidence="6">
    <location>
        <begin position="197"/>
        <end position="207"/>
    </location>
</feature>
<keyword evidence="5 7" id="KW-0472">Membrane</keyword>
<comment type="similarity">
    <text evidence="2">Belongs to the TMCO4 family.</text>
</comment>
<keyword evidence="4 7" id="KW-1133">Transmembrane helix</keyword>
<evidence type="ECO:0000256" key="4">
    <source>
        <dbReference type="ARBA" id="ARBA00022989"/>
    </source>
</evidence>
<feature type="compositionally biased region" description="Low complexity" evidence="6">
    <location>
        <begin position="558"/>
        <end position="567"/>
    </location>
</feature>
<comment type="caution">
    <text evidence="8">The sequence shown here is derived from an EMBL/GenBank/DDBJ whole genome shotgun (WGS) entry which is preliminary data.</text>
</comment>
<reference evidence="8 9" key="1">
    <citation type="journal article" date="2024" name="Nat. Commun.">
        <title>Phylogenomics reveals the evolutionary origins of lichenization in chlorophyte algae.</title>
        <authorList>
            <person name="Puginier C."/>
            <person name="Libourel C."/>
            <person name="Otte J."/>
            <person name="Skaloud P."/>
            <person name="Haon M."/>
            <person name="Grisel S."/>
            <person name="Petersen M."/>
            <person name="Berrin J.G."/>
            <person name="Delaux P.M."/>
            <person name="Dal Grande F."/>
            <person name="Keller J."/>
        </authorList>
    </citation>
    <scope>NUCLEOTIDE SEQUENCE [LARGE SCALE GENOMIC DNA]</scope>
    <source>
        <strain evidence="8 9">SAG 2523</strain>
    </source>
</reference>
<feature type="transmembrane region" description="Helical" evidence="7">
    <location>
        <begin position="674"/>
        <end position="693"/>
    </location>
</feature>
<sequence length="853" mass="90166">MDLNDQERYAAAALFTLALHHSQGRLNGGIPGSKNNLGAWGKPADEEFLHSLDTSEHHAELNHADLSRFWGYDCYAAGGLCDILYGHLHIPETSKPGLKLLADVLDPASQAEIIKQYRDLLDASLSSEPGPDVEPLPSYSEVNEEGIWEPPLDAPPMEGEQPTSPNRPGSGARKAGQATTPRSRTHAPPLDDDQDEAPLLANAEPAAGTSLQDREQAAAAEASVRPITEEPVEAQAQQRLEREFADKARVLQGDHASASELSGAASSAGPSAVAMGALMELLDACMLRHAMPNLQDVLEQRTKMGKDTAAAPSSSEHTPSPKEAAEQALEQPELPVLRLPQVRWYDARARVALRMMAEWMRVPWAKMVIFESLLAEQAQLPEARQEGPEAEKSWKSKRMKYAKIGAAASGAAALMVITGGLAAPLLAGFAGAAFAGVGLGSIGALVGGSAGTAAMIAGITGGGGYIAGSKMAHRVGDVKQFGFRQVPDDGVYASNMGEAVDATVPDQSLEDMTSKADKQGVTSQGAAGNKAGVDDNPGRNAGAHTDVVTEPSSPSPAQPATGEAAAAAEKEGLAKQKSWFSWGSKKKPATEEDENPLLPVPGALPKQPNPHMSLIIGVNGWVAKPDDFVDIWRHLGCSENERFTLVWETEELVRLNNSLVDFVTSQAAQAAAKWFAATISAALMAAVALPLTILSATNFIDGAWGVALDRAGKAGILLAHVLMSGAHGDRPVSLIGYSMGARLVFSCLMELSRCQAKGIVEHAVLLGTPENVVPERFAAARRVVAGRLINGYSNRDWILGVLFRSGSGFTRAAAGLTPVGVPNIENVDLSELVSGHFDYIKKMDTIIDQLGFA</sequence>
<feature type="transmembrane region" description="Helical" evidence="7">
    <location>
        <begin position="433"/>
        <end position="466"/>
    </location>
</feature>
<evidence type="ECO:0000256" key="7">
    <source>
        <dbReference type="SAM" id="Phobius"/>
    </source>
</evidence>
<dbReference type="AlphaFoldDB" id="A0AAW1TDX2"/>
<comment type="subcellular location">
    <subcellularLocation>
        <location evidence="1">Membrane</location>
        <topology evidence="1">Multi-pass membrane protein</topology>
    </subcellularLocation>
</comment>
<evidence type="ECO:0000313" key="8">
    <source>
        <dbReference type="EMBL" id="KAK9866930.1"/>
    </source>
</evidence>
<keyword evidence="9" id="KW-1185">Reference proteome</keyword>
<evidence type="ECO:0000256" key="1">
    <source>
        <dbReference type="ARBA" id="ARBA00004141"/>
    </source>
</evidence>
<dbReference type="SUPFAM" id="SSF53474">
    <property type="entry name" value="alpha/beta-Hydrolases"/>
    <property type="match status" value="1"/>
</dbReference>
<evidence type="ECO:0000256" key="5">
    <source>
        <dbReference type="ARBA" id="ARBA00023136"/>
    </source>
</evidence>
<accession>A0AAW1TDX2</accession>
<gene>
    <name evidence="8" type="ORF">WJX84_009976</name>
</gene>
<feature type="transmembrane region" description="Helical" evidence="7">
    <location>
        <begin position="404"/>
        <end position="427"/>
    </location>
</feature>
<evidence type="ECO:0000313" key="9">
    <source>
        <dbReference type="Proteomes" id="UP001485043"/>
    </source>
</evidence>
<dbReference type="PANTHER" id="PTHR17920">
    <property type="entry name" value="TRANSMEMBRANE AND COILED-COIL DOMAIN-CONTAINING PROTEIN 4 TMCO4"/>
    <property type="match status" value="1"/>
</dbReference>
<evidence type="ECO:0000256" key="2">
    <source>
        <dbReference type="ARBA" id="ARBA00009824"/>
    </source>
</evidence>
<dbReference type="InterPro" id="IPR007941">
    <property type="entry name" value="DUF726"/>
</dbReference>
<dbReference type="EMBL" id="JALJOV010000123">
    <property type="protein sequence ID" value="KAK9866930.1"/>
    <property type="molecule type" value="Genomic_DNA"/>
</dbReference>
<protein>
    <recommendedName>
        <fullName evidence="10">DUF726-domain-containing protein</fullName>
    </recommendedName>
</protein>
<feature type="region of interest" description="Disordered" evidence="6">
    <location>
        <begin position="511"/>
        <end position="604"/>
    </location>
</feature>
<keyword evidence="3 7" id="KW-0812">Transmembrane</keyword>
<dbReference type="Proteomes" id="UP001485043">
    <property type="component" value="Unassembled WGS sequence"/>
</dbReference>
<organism evidence="8 9">
    <name type="scientific">Apatococcus fuscideae</name>
    <dbReference type="NCBI Taxonomy" id="2026836"/>
    <lineage>
        <taxon>Eukaryota</taxon>
        <taxon>Viridiplantae</taxon>
        <taxon>Chlorophyta</taxon>
        <taxon>core chlorophytes</taxon>
        <taxon>Trebouxiophyceae</taxon>
        <taxon>Chlorellales</taxon>
        <taxon>Chlorellaceae</taxon>
        <taxon>Apatococcus</taxon>
    </lineage>
</organism>
<feature type="region of interest" description="Disordered" evidence="6">
    <location>
        <begin position="302"/>
        <end position="331"/>
    </location>
</feature>
<evidence type="ECO:0008006" key="10">
    <source>
        <dbReference type="Google" id="ProtNLM"/>
    </source>
</evidence>